<keyword evidence="10" id="KW-1015">Disulfide bond</keyword>
<dbReference type="EMBL" id="CACQ02006200">
    <property type="protein sequence ID" value="CCF43564.1"/>
    <property type="molecule type" value="Genomic_DNA"/>
</dbReference>
<evidence type="ECO:0000256" key="6">
    <source>
        <dbReference type="ARBA" id="ARBA00023001"/>
    </source>
</evidence>
<accession>H1VTK6</accession>
<keyword evidence="4" id="KW-0479">Metal-binding</keyword>
<dbReference type="PANTHER" id="PTHR33353">
    <property type="entry name" value="PUTATIVE (AFU_ORTHOLOGUE AFUA_1G12560)-RELATED"/>
    <property type="match status" value="1"/>
</dbReference>
<keyword evidence="12" id="KW-0624">Polysaccharide degradation</keyword>
<feature type="chain" id="PRO_5003556304" description="lytic cellulose monooxygenase (C4-dehydrogenating)" evidence="16">
    <location>
        <begin position="19"/>
        <end position="104"/>
    </location>
</feature>
<evidence type="ECO:0000256" key="8">
    <source>
        <dbReference type="ARBA" id="ARBA00023008"/>
    </source>
</evidence>
<dbReference type="InterPro" id="IPR005103">
    <property type="entry name" value="AA9_LPMO"/>
</dbReference>
<gene>
    <name evidence="18" type="ORF">CH063_13231</name>
</gene>
<proteinExistence type="inferred from homology"/>
<evidence type="ECO:0000259" key="17">
    <source>
        <dbReference type="Pfam" id="PF03443"/>
    </source>
</evidence>
<evidence type="ECO:0000256" key="12">
    <source>
        <dbReference type="ARBA" id="ARBA00023326"/>
    </source>
</evidence>
<dbReference type="Proteomes" id="UP000007174">
    <property type="component" value="Unassembled WGS sequence"/>
</dbReference>
<feature type="domain" description="Auxiliary Activity family 9 catalytic" evidence="17">
    <location>
        <begin position="19"/>
        <end position="81"/>
    </location>
</feature>
<evidence type="ECO:0000256" key="5">
    <source>
        <dbReference type="ARBA" id="ARBA00022729"/>
    </source>
</evidence>
<evidence type="ECO:0000256" key="16">
    <source>
        <dbReference type="SAM" id="SignalP"/>
    </source>
</evidence>
<dbReference type="InterPro" id="IPR049892">
    <property type="entry name" value="AA9"/>
</dbReference>
<dbReference type="EC" id="1.14.99.56" evidence="15"/>
<keyword evidence="9" id="KW-0503">Monooxygenase</keyword>
<evidence type="ECO:0000313" key="19">
    <source>
        <dbReference type="Proteomes" id="UP000007174"/>
    </source>
</evidence>
<dbReference type="VEuPathDB" id="FungiDB:CH63R_00346"/>
<dbReference type="PANTHER" id="PTHR33353:SF9">
    <property type="entry name" value="ENDOGLUCANASE II"/>
    <property type="match status" value="1"/>
</dbReference>
<dbReference type="eggNOG" id="ENOG502QRTW">
    <property type="taxonomic scope" value="Eukaryota"/>
</dbReference>
<reference evidence="19" key="1">
    <citation type="journal article" date="2012" name="Nat. Genet.">
        <title>Lifestyle transitions in plant pathogenic Colletotrichum fungi deciphered by genome and transcriptome analyses.</title>
        <authorList>
            <person name="O'Connell R.J."/>
            <person name="Thon M.R."/>
            <person name="Hacquard S."/>
            <person name="Amyotte S.G."/>
            <person name="Kleemann J."/>
            <person name="Torres M.F."/>
            <person name="Damm U."/>
            <person name="Buiate E.A."/>
            <person name="Epstein L."/>
            <person name="Alkan N."/>
            <person name="Altmueller J."/>
            <person name="Alvarado-Balderrama L."/>
            <person name="Bauser C.A."/>
            <person name="Becker C."/>
            <person name="Birren B.W."/>
            <person name="Chen Z."/>
            <person name="Choi J."/>
            <person name="Crouch J.A."/>
            <person name="Duvick J.P."/>
            <person name="Farman M.A."/>
            <person name="Gan P."/>
            <person name="Heiman D."/>
            <person name="Henrissat B."/>
            <person name="Howard R.J."/>
            <person name="Kabbage M."/>
            <person name="Koch C."/>
            <person name="Kracher B."/>
            <person name="Kubo Y."/>
            <person name="Law A.D."/>
            <person name="Lebrun M.-H."/>
            <person name="Lee Y.-H."/>
            <person name="Miyara I."/>
            <person name="Moore N."/>
            <person name="Neumann U."/>
            <person name="Nordstroem K."/>
            <person name="Panaccione D.G."/>
            <person name="Panstruga R."/>
            <person name="Place M."/>
            <person name="Proctor R.H."/>
            <person name="Prusky D."/>
            <person name="Rech G."/>
            <person name="Reinhardt R."/>
            <person name="Rollins J.A."/>
            <person name="Rounsley S."/>
            <person name="Schardl C.L."/>
            <person name="Schwartz D.C."/>
            <person name="Shenoy N."/>
            <person name="Shirasu K."/>
            <person name="Sikhakolli U.R."/>
            <person name="Stueber K."/>
            <person name="Sukno S.A."/>
            <person name="Sweigard J.A."/>
            <person name="Takano Y."/>
            <person name="Takahara H."/>
            <person name="Trail F."/>
            <person name="van der Does H.C."/>
            <person name="Voll L.M."/>
            <person name="Will I."/>
            <person name="Young S."/>
            <person name="Zeng Q."/>
            <person name="Zhang J."/>
            <person name="Zhou S."/>
            <person name="Dickman M.B."/>
            <person name="Schulze-Lefert P."/>
            <person name="Ver Loren van Themaat E."/>
            <person name="Ma L.-J."/>
            <person name="Vaillancourt L.J."/>
        </authorList>
    </citation>
    <scope>NUCLEOTIDE SEQUENCE [LARGE SCALE GENOMIC DNA]</scope>
    <source>
        <strain evidence="19">IMI 349063</strain>
    </source>
</reference>
<keyword evidence="7" id="KW-0560">Oxidoreductase</keyword>
<feature type="signal peptide" evidence="16">
    <location>
        <begin position="1"/>
        <end position="18"/>
    </location>
</feature>
<evidence type="ECO:0000256" key="1">
    <source>
        <dbReference type="ARBA" id="ARBA00001973"/>
    </source>
</evidence>
<comment type="cofactor">
    <cofactor evidence="1">
        <name>Cu(2+)</name>
        <dbReference type="ChEBI" id="CHEBI:29036"/>
    </cofactor>
</comment>
<dbReference type="GO" id="GO:0046872">
    <property type="term" value="F:metal ion binding"/>
    <property type="evidence" value="ECO:0007669"/>
    <property type="project" value="UniProtKB-KW"/>
</dbReference>
<evidence type="ECO:0000256" key="4">
    <source>
        <dbReference type="ARBA" id="ARBA00022723"/>
    </source>
</evidence>
<evidence type="ECO:0000256" key="15">
    <source>
        <dbReference type="ARBA" id="ARBA00047174"/>
    </source>
</evidence>
<dbReference type="Gene3D" id="2.70.50.70">
    <property type="match status" value="1"/>
</dbReference>
<evidence type="ECO:0000313" key="18">
    <source>
        <dbReference type="EMBL" id="CCF43564.1"/>
    </source>
</evidence>
<evidence type="ECO:0000256" key="13">
    <source>
        <dbReference type="ARBA" id="ARBA00044502"/>
    </source>
</evidence>
<comment type="subcellular location">
    <subcellularLocation>
        <location evidence="2">Secreted</location>
    </subcellularLocation>
</comment>
<dbReference type="HOGENOM" id="CLU_2249952_0_0_1"/>
<evidence type="ECO:0000256" key="10">
    <source>
        <dbReference type="ARBA" id="ARBA00023157"/>
    </source>
</evidence>
<dbReference type="GO" id="GO:0004497">
    <property type="term" value="F:monooxygenase activity"/>
    <property type="evidence" value="ECO:0007669"/>
    <property type="project" value="UniProtKB-KW"/>
</dbReference>
<evidence type="ECO:0000256" key="14">
    <source>
        <dbReference type="ARBA" id="ARBA00045077"/>
    </source>
</evidence>
<protein>
    <recommendedName>
        <fullName evidence="15">lytic cellulose monooxygenase (C4-dehydrogenating)</fullName>
        <ecNumber evidence="15">1.14.99.56</ecNumber>
    </recommendedName>
</protein>
<keyword evidence="6" id="KW-0136">Cellulose degradation</keyword>
<name>H1VTK6_COLHI</name>
<dbReference type="STRING" id="759273.H1VTK6"/>
<dbReference type="GO" id="GO:0005576">
    <property type="term" value="C:extracellular region"/>
    <property type="evidence" value="ECO:0007669"/>
    <property type="project" value="UniProtKB-SubCell"/>
</dbReference>
<evidence type="ECO:0000256" key="11">
    <source>
        <dbReference type="ARBA" id="ARBA00023277"/>
    </source>
</evidence>
<dbReference type="AlphaFoldDB" id="H1VTK6"/>
<evidence type="ECO:0000256" key="2">
    <source>
        <dbReference type="ARBA" id="ARBA00004613"/>
    </source>
</evidence>
<evidence type="ECO:0000256" key="9">
    <source>
        <dbReference type="ARBA" id="ARBA00023033"/>
    </source>
</evidence>
<sequence length="104" mass="11102">MKSAVLSLLAIAASQVFSHATFQQIWIDGVDFGGQCARLPLSNSPVQDVTSNDVRCNANGGPVARKCVIKAGSTVVVEMHQVRRPPAVIQSPEPLESNRTTCIN</sequence>
<dbReference type="Pfam" id="PF03443">
    <property type="entry name" value="AA9"/>
    <property type="match status" value="1"/>
</dbReference>
<dbReference type="GO" id="GO:0030245">
    <property type="term" value="P:cellulose catabolic process"/>
    <property type="evidence" value="ECO:0007669"/>
    <property type="project" value="UniProtKB-KW"/>
</dbReference>
<organism evidence="18 19">
    <name type="scientific">Colletotrichum higginsianum (strain IMI 349063)</name>
    <name type="common">Crucifer anthracnose fungus</name>
    <dbReference type="NCBI Taxonomy" id="759273"/>
    <lineage>
        <taxon>Eukaryota</taxon>
        <taxon>Fungi</taxon>
        <taxon>Dikarya</taxon>
        <taxon>Ascomycota</taxon>
        <taxon>Pezizomycotina</taxon>
        <taxon>Sordariomycetes</taxon>
        <taxon>Hypocreomycetidae</taxon>
        <taxon>Glomerellales</taxon>
        <taxon>Glomerellaceae</taxon>
        <taxon>Colletotrichum</taxon>
        <taxon>Colletotrichum destructivum species complex</taxon>
    </lineage>
</organism>
<comment type="catalytic activity">
    <reaction evidence="14">
        <text>[(1-&gt;4)-beta-D-glucosyl]n+m + reduced acceptor + O2 = 4-dehydro-beta-D-glucosyl-[(1-&gt;4)-beta-D-glucosyl]n-1 + [(1-&gt;4)-beta-D-glucosyl]m + acceptor + H2O.</text>
        <dbReference type="EC" id="1.14.99.56"/>
    </reaction>
</comment>
<comment type="similarity">
    <text evidence="13">Belongs to the polysaccharide monooxygenase AA9 family.</text>
</comment>
<keyword evidence="5 16" id="KW-0732">Signal</keyword>
<keyword evidence="8" id="KW-0186">Copper</keyword>
<evidence type="ECO:0000256" key="7">
    <source>
        <dbReference type="ARBA" id="ARBA00023002"/>
    </source>
</evidence>
<keyword evidence="3" id="KW-0964">Secreted</keyword>
<evidence type="ECO:0000256" key="3">
    <source>
        <dbReference type="ARBA" id="ARBA00022525"/>
    </source>
</evidence>
<keyword evidence="11" id="KW-0119">Carbohydrate metabolism</keyword>